<name>A0ABP4TNQ5_9ACTN</name>
<keyword evidence="2" id="KW-1185">Reference proteome</keyword>
<dbReference type="EMBL" id="BAAAMU010000171">
    <property type="protein sequence ID" value="GAA1690401.1"/>
    <property type="molecule type" value="Genomic_DNA"/>
</dbReference>
<proteinExistence type="predicted"/>
<sequence>MTLLIALLIAGLLVALISHKRNPIKVCPKCGGAGVLPSGVWSKRFRPCPRCGRKGEISAR</sequence>
<dbReference type="RefSeq" id="WP_346114580.1">
    <property type="nucleotide sequence ID" value="NZ_BAAAMU010000171.1"/>
</dbReference>
<accession>A0ABP4TNQ5</accession>
<protein>
    <submittedName>
        <fullName evidence="1">Uncharacterized protein</fullName>
    </submittedName>
</protein>
<comment type="caution">
    <text evidence="1">The sequence shown here is derived from an EMBL/GenBank/DDBJ whole genome shotgun (WGS) entry which is preliminary data.</text>
</comment>
<gene>
    <name evidence="1" type="ORF">GCM10009733_103250</name>
</gene>
<dbReference type="Proteomes" id="UP001500064">
    <property type="component" value="Unassembled WGS sequence"/>
</dbReference>
<evidence type="ECO:0000313" key="2">
    <source>
        <dbReference type="Proteomes" id="UP001500064"/>
    </source>
</evidence>
<reference evidence="2" key="1">
    <citation type="journal article" date="2019" name="Int. J. Syst. Evol. Microbiol.">
        <title>The Global Catalogue of Microorganisms (GCM) 10K type strain sequencing project: providing services to taxonomists for standard genome sequencing and annotation.</title>
        <authorList>
            <consortium name="The Broad Institute Genomics Platform"/>
            <consortium name="The Broad Institute Genome Sequencing Center for Infectious Disease"/>
            <person name="Wu L."/>
            <person name="Ma J."/>
        </authorList>
    </citation>
    <scope>NUCLEOTIDE SEQUENCE [LARGE SCALE GENOMIC DNA]</scope>
    <source>
        <strain evidence="2">JCM 13929</strain>
    </source>
</reference>
<organism evidence="1 2">
    <name type="scientific">Nonomuraea maheshkhaliensis</name>
    <dbReference type="NCBI Taxonomy" id="419590"/>
    <lineage>
        <taxon>Bacteria</taxon>
        <taxon>Bacillati</taxon>
        <taxon>Actinomycetota</taxon>
        <taxon>Actinomycetes</taxon>
        <taxon>Streptosporangiales</taxon>
        <taxon>Streptosporangiaceae</taxon>
        <taxon>Nonomuraea</taxon>
    </lineage>
</organism>
<evidence type="ECO:0000313" key="1">
    <source>
        <dbReference type="EMBL" id="GAA1690401.1"/>
    </source>
</evidence>